<evidence type="ECO:0000313" key="1">
    <source>
        <dbReference type="EMBL" id="TEB41311.1"/>
    </source>
</evidence>
<dbReference type="Proteomes" id="UP000298340">
    <property type="component" value="Unassembled WGS sequence"/>
</dbReference>
<gene>
    <name evidence="1" type="ORF">D0809_26165</name>
</gene>
<feature type="non-terminal residue" evidence="1">
    <location>
        <position position="1"/>
    </location>
</feature>
<dbReference type="EMBL" id="QWDN01000348">
    <property type="protein sequence ID" value="TEB41311.1"/>
    <property type="molecule type" value="Genomic_DNA"/>
</dbReference>
<reference evidence="1 2" key="1">
    <citation type="journal article" date="2018" name="Syst. Appl. Microbiol.">
        <title>Flavobacterium circumlabens sp. nov. and Flavobacterium cupreum sp. nov., two psychrotrophic species isolated from Antarctic environmental samples.</title>
        <authorList>
            <person name="Kralova S."/>
            <person name="Busse H.J."/>
            <person name="Svec P."/>
            <person name="Maslanova I."/>
            <person name="Stankova E."/>
            <person name="Bartak M."/>
            <person name="Sedlacek I."/>
        </authorList>
    </citation>
    <scope>NUCLEOTIDE SEQUENCE [LARGE SCALE GENOMIC DNA]</scope>
    <source>
        <strain evidence="1 2">CCM 8828</strain>
    </source>
</reference>
<organism evidence="1 2">
    <name type="scientific">Flavobacterium circumlabens</name>
    <dbReference type="NCBI Taxonomy" id="2133765"/>
    <lineage>
        <taxon>Bacteria</taxon>
        <taxon>Pseudomonadati</taxon>
        <taxon>Bacteroidota</taxon>
        <taxon>Flavobacteriia</taxon>
        <taxon>Flavobacteriales</taxon>
        <taxon>Flavobacteriaceae</taxon>
        <taxon>Flavobacterium</taxon>
    </lineage>
</organism>
<dbReference type="AlphaFoldDB" id="A0A4Y7U4W7"/>
<sequence length="25" mass="3062">AKEDAFLPWRFFIKNNKYVSKPNTF</sequence>
<accession>A0A4Y7U4W7</accession>
<evidence type="ECO:0000313" key="2">
    <source>
        <dbReference type="Proteomes" id="UP000298340"/>
    </source>
</evidence>
<name>A0A4Y7U4W7_9FLAO</name>
<protein>
    <submittedName>
        <fullName evidence="1">DNA-3-methyladenine glycosylase</fullName>
    </submittedName>
</protein>
<comment type="caution">
    <text evidence="1">The sequence shown here is derived from an EMBL/GenBank/DDBJ whole genome shotgun (WGS) entry which is preliminary data.</text>
</comment>
<proteinExistence type="predicted"/>